<dbReference type="Pfam" id="PF02397">
    <property type="entry name" value="Bac_transf"/>
    <property type="match status" value="1"/>
</dbReference>
<accession>A0A1D8P9C9</accession>
<evidence type="ECO:0000259" key="8">
    <source>
        <dbReference type="Pfam" id="PF02397"/>
    </source>
</evidence>
<dbReference type="AlphaFoldDB" id="A0A1D8P9C9"/>
<evidence type="ECO:0000256" key="4">
    <source>
        <dbReference type="ARBA" id="ARBA00022692"/>
    </source>
</evidence>
<comment type="subcellular location">
    <subcellularLocation>
        <location evidence="1">Membrane</location>
        <topology evidence="1">Multi-pass membrane protein</topology>
    </subcellularLocation>
</comment>
<sequence>MSKRYSIYLTPISIFIDLLIINISIFIIKVSYLTPSFIIYINFGWLIISFYTKFYNVYRYTKQTKIISLLIVQLGIFFLAYFAYFSLFREGVIVNKQSNSLIIIFTLISFFKILFLFALRNYRLGGGNFRDVIILGGREPIESLTNLFNERSNLGYRFKGYFSDINTSREKYLGKIEDSFNYIIENNIDEIYCSISEFSQKQIKKIIEFGNRNNKVVKLIPDSKGVFSKGLELDYYDYIPVLTLKKLPFDNPIIKHSKRLFDIVFSLLIIVFILSWISCILFVLIKLETKGPLIFKQLRDGLNGKQFECYKFRSMGVNKDADKKQATKEDIRITKIGRFIRKTSIDELPQFINVLKGDMSVVGPRPHMTSQSKKFAKIVDKYFIRNLVKPGVTGLAQVRGLRGEIETLADMENRVRLDIFYINNWSFILDIKIIVQTVFNAIKGEEKAY</sequence>
<protein>
    <submittedName>
        <fullName evidence="9">Undecaprenyl-phosphate glucose phosphotransferase</fullName>
    </submittedName>
</protein>
<dbReference type="Gene3D" id="3.40.50.720">
    <property type="entry name" value="NAD(P)-binding Rossmann-like Domain"/>
    <property type="match status" value="1"/>
</dbReference>
<reference evidence="9 10" key="1">
    <citation type="submission" date="2016-10" db="EMBL/GenBank/DDBJ databases">
        <title>Lutibacter sp. LPB0138, isolated from marine gastropod.</title>
        <authorList>
            <person name="Kim E."/>
            <person name="Yi H."/>
        </authorList>
    </citation>
    <scope>NUCLEOTIDE SEQUENCE [LARGE SCALE GENOMIC DNA]</scope>
    <source>
        <strain evidence="9 10">LPB0138</strain>
    </source>
</reference>
<feature type="transmembrane region" description="Helical" evidence="7">
    <location>
        <begin position="34"/>
        <end position="54"/>
    </location>
</feature>
<evidence type="ECO:0000313" key="9">
    <source>
        <dbReference type="EMBL" id="AOW21176.1"/>
    </source>
</evidence>
<dbReference type="PANTHER" id="PTHR30576">
    <property type="entry name" value="COLANIC BIOSYNTHESIS UDP-GLUCOSE LIPID CARRIER TRANSFERASE"/>
    <property type="match status" value="1"/>
</dbReference>
<evidence type="ECO:0000256" key="6">
    <source>
        <dbReference type="ARBA" id="ARBA00023136"/>
    </source>
</evidence>
<dbReference type="Proteomes" id="UP000176050">
    <property type="component" value="Chromosome"/>
</dbReference>
<dbReference type="OrthoDB" id="9808602at2"/>
<keyword evidence="5 7" id="KW-1133">Transmembrane helix</keyword>
<dbReference type="PANTHER" id="PTHR30576:SF0">
    <property type="entry name" value="UNDECAPRENYL-PHOSPHATE N-ACETYLGALACTOSAMINYL 1-PHOSPHATE TRANSFERASE-RELATED"/>
    <property type="match status" value="1"/>
</dbReference>
<dbReference type="GO" id="GO:0016020">
    <property type="term" value="C:membrane"/>
    <property type="evidence" value="ECO:0007669"/>
    <property type="project" value="UniProtKB-SubCell"/>
</dbReference>
<keyword evidence="4 7" id="KW-0812">Transmembrane</keyword>
<feature type="transmembrane region" description="Helical" evidence="7">
    <location>
        <begin position="100"/>
        <end position="119"/>
    </location>
</feature>
<dbReference type="KEGG" id="lul:LPB138_11015"/>
<comment type="similarity">
    <text evidence="2">Belongs to the bacterial sugar transferase family.</text>
</comment>
<evidence type="ECO:0000256" key="7">
    <source>
        <dbReference type="SAM" id="Phobius"/>
    </source>
</evidence>
<feature type="transmembrane region" description="Helical" evidence="7">
    <location>
        <begin position="263"/>
        <end position="285"/>
    </location>
</feature>
<dbReference type="EMBL" id="CP017478">
    <property type="protein sequence ID" value="AOW21176.1"/>
    <property type="molecule type" value="Genomic_DNA"/>
</dbReference>
<feature type="transmembrane region" description="Helical" evidence="7">
    <location>
        <begin position="7"/>
        <end position="28"/>
    </location>
</feature>
<organism evidence="9 10">
    <name type="scientific">Urechidicola croceus</name>
    <dbReference type="NCBI Taxonomy" id="1850246"/>
    <lineage>
        <taxon>Bacteria</taxon>
        <taxon>Pseudomonadati</taxon>
        <taxon>Bacteroidota</taxon>
        <taxon>Flavobacteriia</taxon>
        <taxon>Flavobacteriales</taxon>
        <taxon>Flavobacteriaceae</taxon>
        <taxon>Urechidicola</taxon>
    </lineage>
</organism>
<dbReference type="STRING" id="1850246.LPB138_11015"/>
<keyword evidence="3 9" id="KW-0808">Transferase</keyword>
<name>A0A1D8P9C9_9FLAO</name>
<dbReference type="Pfam" id="PF13727">
    <property type="entry name" value="CoA_binding_3"/>
    <property type="match status" value="1"/>
</dbReference>
<dbReference type="NCBIfam" id="TIGR03025">
    <property type="entry name" value="EPS_sugtrans"/>
    <property type="match status" value="1"/>
</dbReference>
<dbReference type="GO" id="GO:0016780">
    <property type="term" value="F:phosphotransferase activity, for other substituted phosphate groups"/>
    <property type="evidence" value="ECO:0007669"/>
    <property type="project" value="TreeGrafter"/>
</dbReference>
<evidence type="ECO:0000256" key="3">
    <source>
        <dbReference type="ARBA" id="ARBA00022679"/>
    </source>
</evidence>
<evidence type="ECO:0000256" key="2">
    <source>
        <dbReference type="ARBA" id="ARBA00006464"/>
    </source>
</evidence>
<dbReference type="InterPro" id="IPR017475">
    <property type="entry name" value="EPS_sugar_tfrase"/>
</dbReference>
<keyword evidence="10" id="KW-1185">Reference proteome</keyword>
<keyword evidence="6 7" id="KW-0472">Membrane</keyword>
<feature type="transmembrane region" description="Helical" evidence="7">
    <location>
        <begin position="66"/>
        <end position="88"/>
    </location>
</feature>
<proteinExistence type="inferred from homology"/>
<dbReference type="RefSeq" id="WP_070237340.1">
    <property type="nucleotide sequence ID" value="NZ_CP017478.1"/>
</dbReference>
<evidence type="ECO:0000256" key="1">
    <source>
        <dbReference type="ARBA" id="ARBA00004141"/>
    </source>
</evidence>
<evidence type="ECO:0000256" key="5">
    <source>
        <dbReference type="ARBA" id="ARBA00022989"/>
    </source>
</evidence>
<evidence type="ECO:0000313" key="10">
    <source>
        <dbReference type="Proteomes" id="UP000176050"/>
    </source>
</evidence>
<gene>
    <name evidence="9" type="ORF">LPB138_11015</name>
</gene>
<dbReference type="InterPro" id="IPR003362">
    <property type="entry name" value="Bact_transf"/>
</dbReference>
<feature type="domain" description="Bacterial sugar transferase" evidence="8">
    <location>
        <begin position="258"/>
        <end position="442"/>
    </location>
</feature>